<feature type="non-terminal residue" evidence="1">
    <location>
        <position position="1"/>
    </location>
</feature>
<keyword evidence="2" id="KW-1185">Reference proteome</keyword>
<dbReference type="OrthoDB" id="4152607at2759"/>
<protein>
    <submittedName>
        <fullName evidence="1">Uncharacterized protein</fullName>
    </submittedName>
</protein>
<accession>A0A9N8KHV7</accession>
<reference evidence="1" key="1">
    <citation type="submission" date="2020-06" db="EMBL/GenBank/DDBJ databases">
        <authorList>
            <person name="Onetto C."/>
        </authorList>
    </citation>
    <scope>NUCLEOTIDE SEQUENCE</scope>
</reference>
<proteinExistence type="predicted"/>
<evidence type="ECO:0000313" key="2">
    <source>
        <dbReference type="Proteomes" id="UP000745764"/>
    </source>
</evidence>
<dbReference type="Proteomes" id="UP000745764">
    <property type="component" value="Unassembled WGS sequence"/>
</dbReference>
<organism evidence="1 2">
    <name type="scientific">Aureobasidium uvarum</name>
    <dbReference type="NCBI Taxonomy" id="2773716"/>
    <lineage>
        <taxon>Eukaryota</taxon>
        <taxon>Fungi</taxon>
        <taxon>Dikarya</taxon>
        <taxon>Ascomycota</taxon>
        <taxon>Pezizomycotina</taxon>
        <taxon>Dothideomycetes</taxon>
        <taxon>Dothideomycetidae</taxon>
        <taxon>Dothideales</taxon>
        <taxon>Saccotheciaceae</taxon>
        <taxon>Aureobasidium</taxon>
    </lineage>
</organism>
<gene>
    <name evidence="1" type="ORF">AWRI4620_LOCUS5363</name>
</gene>
<dbReference type="EMBL" id="CAINUL010000008">
    <property type="protein sequence ID" value="CAD0111108.1"/>
    <property type="molecule type" value="Genomic_DNA"/>
</dbReference>
<comment type="caution">
    <text evidence="1">The sequence shown here is derived from an EMBL/GenBank/DDBJ whole genome shotgun (WGS) entry which is preliminary data.</text>
</comment>
<evidence type="ECO:0000313" key="1">
    <source>
        <dbReference type="EMBL" id="CAD0111108.1"/>
    </source>
</evidence>
<dbReference type="AlphaFoldDB" id="A0A9N8KHV7"/>
<name>A0A9N8KHV7_9PEZI</name>
<sequence>MRQTGTATLDRASLKAERARQKTHFRNIAIIKKRKHTLGLRIRKKLELNQELSESERAYIERRPRGQHTDYVMSKTKHGLLDAVQASELDKRSERTPFIMFRSSTLVGTKHTNGFTTQTLFVPAAHLMTDLATRRGIDETSWIRTSMTEIPLQELRPMLGHHLLWRDRIQDELLSWTMSYLFATVHLYLRHLKGQEIGCVSTINRTRASHPEEWHYKPARFYSANDLCDHTGVYHDYERKCQKDLPGLHPRKTNHEYITHGVVGYPENDQLQQAAWADLVAAGLFKLIPELLVTVEFRAAGLYTVLRYIRGPEDTEHAGPF</sequence>